<keyword evidence="3" id="KW-1185">Reference proteome</keyword>
<evidence type="ECO:0000313" key="3">
    <source>
        <dbReference type="Proteomes" id="UP001383192"/>
    </source>
</evidence>
<gene>
    <name evidence="2" type="ORF">VNI00_018771</name>
</gene>
<evidence type="ECO:0000259" key="1">
    <source>
        <dbReference type="Pfam" id="PF18803"/>
    </source>
</evidence>
<dbReference type="Pfam" id="PF18803">
    <property type="entry name" value="CxC2"/>
    <property type="match status" value="1"/>
</dbReference>
<protein>
    <recommendedName>
        <fullName evidence="1">CxC2-like cysteine cluster KDZ transposase-associated domain-containing protein</fullName>
    </recommendedName>
</protein>
<sequence length="275" mass="31054">MDGSSLDDVVQLLEEISTGSLSIDKKKVTRRSIASAQPMVTWKAEFPNFLAELLALEGRGGRREEGCVRCNEAGKDQYRCRVCMGSELLCKECIMHVHESRPLDIIEKWNGSFFERCTLKSLGYILQIGDCPNGACKQPHQSKLGFVIVDIDSIQEVALQYCGCRVTSIAGTSWEQLIRKKLYPATTVEPRTAFTFRMLEFFHDLMLQGKVSVYDFYHALETRTDGAAVQGVKDCYEAFICVQRQWRVMTMCKRGGIGNQPSTTLSDVVRLIKRL</sequence>
<dbReference type="Proteomes" id="UP001383192">
    <property type="component" value="Unassembled WGS sequence"/>
</dbReference>
<feature type="domain" description="CxC2-like cysteine cluster KDZ transposase-associated" evidence="1">
    <location>
        <begin position="119"/>
        <end position="226"/>
    </location>
</feature>
<accession>A0AAW0AV44</accession>
<dbReference type="EMBL" id="JAYKXP010000269">
    <property type="protein sequence ID" value="KAK7017008.1"/>
    <property type="molecule type" value="Genomic_DNA"/>
</dbReference>
<dbReference type="InterPro" id="IPR041457">
    <property type="entry name" value="CxC2_KDZ-assoc"/>
</dbReference>
<proteinExistence type="predicted"/>
<organism evidence="2 3">
    <name type="scientific">Paramarasmius palmivorus</name>
    <dbReference type="NCBI Taxonomy" id="297713"/>
    <lineage>
        <taxon>Eukaryota</taxon>
        <taxon>Fungi</taxon>
        <taxon>Dikarya</taxon>
        <taxon>Basidiomycota</taxon>
        <taxon>Agaricomycotina</taxon>
        <taxon>Agaricomycetes</taxon>
        <taxon>Agaricomycetidae</taxon>
        <taxon>Agaricales</taxon>
        <taxon>Marasmiineae</taxon>
        <taxon>Marasmiaceae</taxon>
        <taxon>Paramarasmius</taxon>
    </lineage>
</organism>
<name>A0AAW0AV44_9AGAR</name>
<comment type="caution">
    <text evidence="2">The sequence shown here is derived from an EMBL/GenBank/DDBJ whole genome shotgun (WGS) entry which is preliminary data.</text>
</comment>
<reference evidence="2 3" key="1">
    <citation type="submission" date="2024-01" db="EMBL/GenBank/DDBJ databases">
        <title>A draft genome for a cacao thread blight-causing isolate of Paramarasmius palmivorus.</title>
        <authorList>
            <person name="Baruah I.K."/>
            <person name="Bukari Y."/>
            <person name="Amoako-Attah I."/>
            <person name="Meinhardt L.W."/>
            <person name="Bailey B.A."/>
            <person name="Cohen S.P."/>
        </authorList>
    </citation>
    <scope>NUCLEOTIDE SEQUENCE [LARGE SCALE GENOMIC DNA]</scope>
    <source>
        <strain evidence="2 3">GH-12</strain>
    </source>
</reference>
<dbReference type="AlphaFoldDB" id="A0AAW0AV44"/>
<evidence type="ECO:0000313" key="2">
    <source>
        <dbReference type="EMBL" id="KAK7017008.1"/>
    </source>
</evidence>